<evidence type="ECO:0000313" key="2">
    <source>
        <dbReference type="Proteomes" id="UP000027195"/>
    </source>
</evidence>
<organism evidence="1 2">
    <name type="scientific">Botryobasidium botryosum (strain FD-172 SS1)</name>
    <dbReference type="NCBI Taxonomy" id="930990"/>
    <lineage>
        <taxon>Eukaryota</taxon>
        <taxon>Fungi</taxon>
        <taxon>Dikarya</taxon>
        <taxon>Basidiomycota</taxon>
        <taxon>Agaricomycotina</taxon>
        <taxon>Agaricomycetes</taxon>
        <taxon>Cantharellales</taxon>
        <taxon>Botryobasidiaceae</taxon>
        <taxon>Botryobasidium</taxon>
    </lineage>
</organism>
<dbReference type="HOGENOM" id="CLU_204263_1_0_1"/>
<feature type="non-terminal residue" evidence="1">
    <location>
        <position position="1"/>
    </location>
</feature>
<dbReference type="Proteomes" id="UP000027195">
    <property type="component" value="Unassembled WGS sequence"/>
</dbReference>
<protein>
    <submittedName>
        <fullName evidence="1">Uncharacterized protein</fullName>
    </submittedName>
</protein>
<proteinExistence type="predicted"/>
<keyword evidence="2" id="KW-1185">Reference proteome</keyword>
<sequence>ILERFGMSDCKPVSTPMEAGMVLSKAMSPQTPQEAEYMKSVPYMSVVGAILFLAQGT</sequence>
<dbReference type="InParanoid" id="A0A067LVM6"/>
<reference evidence="2" key="1">
    <citation type="journal article" date="2014" name="Proc. Natl. Acad. Sci. U.S.A.">
        <title>Extensive sampling of basidiomycete genomes demonstrates inadequacy of the white-rot/brown-rot paradigm for wood decay fungi.</title>
        <authorList>
            <person name="Riley R."/>
            <person name="Salamov A.A."/>
            <person name="Brown D.W."/>
            <person name="Nagy L.G."/>
            <person name="Floudas D."/>
            <person name="Held B.W."/>
            <person name="Levasseur A."/>
            <person name="Lombard V."/>
            <person name="Morin E."/>
            <person name="Otillar R."/>
            <person name="Lindquist E.A."/>
            <person name="Sun H."/>
            <person name="LaButti K.M."/>
            <person name="Schmutz J."/>
            <person name="Jabbour D."/>
            <person name="Luo H."/>
            <person name="Baker S.E."/>
            <person name="Pisabarro A.G."/>
            <person name="Walton J.D."/>
            <person name="Blanchette R.A."/>
            <person name="Henrissat B."/>
            <person name="Martin F."/>
            <person name="Cullen D."/>
            <person name="Hibbett D.S."/>
            <person name="Grigoriev I.V."/>
        </authorList>
    </citation>
    <scope>NUCLEOTIDE SEQUENCE [LARGE SCALE GENOMIC DNA]</scope>
    <source>
        <strain evidence="2">FD-172 SS1</strain>
    </source>
</reference>
<name>A0A067LVM6_BOTB1</name>
<dbReference type="OrthoDB" id="3344688at2759"/>
<dbReference type="EMBL" id="KL198112">
    <property type="protein sequence ID" value="KDQ07219.1"/>
    <property type="molecule type" value="Genomic_DNA"/>
</dbReference>
<evidence type="ECO:0000313" key="1">
    <source>
        <dbReference type="EMBL" id="KDQ07219.1"/>
    </source>
</evidence>
<feature type="non-terminal residue" evidence="1">
    <location>
        <position position="57"/>
    </location>
</feature>
<dbReference type="AlphaFoldDB" id="A0A067LVM6"/>
<gene>
    <name evidence="1" type="ORF">BOTBODRAFT_76042</name>
</gene>
<accession>A0A067LVM6</accession>